<feature type="domain" description="SPOR" evidence="3">
    <location>
        <begin position="118"/>
        <end position="197"/>
    </location>
</feature>
<gene>
    <name evidence="4" type="ORF">L9G74_06265</name>
</gene>
<evidence type="ECO:0000313" key="5">
    <source>
        <dbReference type="Proteomes" id="UP001201549"/>
    </source>
</evidence>
<organism evidence="4 5">
    <name type="scientific">Shewanella electrica</name>
    <dbReference type="NCBI Taxonomy" id="515560"/>
    <lineage>
        <taxon>Bacteria</taxon>
        <taxon>Pseudomonadati</taxon>
        <taxon>Pseudomonadota</taxon>
        <taxon>Gammaproteobacteria</taxon>
        <taxon>Alteromonadales</taxon>
        <taxon>Shewanellaceae</taxon>
        <taxon>Shewanella</taxon>
    </lineage>
</organism>
<sequence>MRSDYANSKPRKSKPRGKRSTPAKAAAPAPRPVSPLKLVLGLAVIVAFGYMLWFLKTDDAATEAQQRVEKVAPATEKPVVVKAPVVKDALPPIPKEEWTYQKELENKQVEVDVPAASNQPARPYQMQCGSFRKDSQAQELKAVIAFQGLEAQVRKVAGTNGDWYKVILGPYDQKRKAERDRHSLQRAGVNGCMIWFWQG</sequence>
<dbReference type="Pfam" id="PF05036">
    <property type="entry name" value="SPOR"/>
    <property type="match status" value="1"/>
</dbReference>
<protein>
    <submittedName>
        <fullName evidence="4">SPOR domain-containing protein</fullName>
    </submittedName>
</protein>
<reference evidence="5" key="2">
    <citation type="submission" date="2023-07" db="EMBL/GenBank/DDBJ databases">
        <title>Shewanella mangrovi sp. nov., an acetaldehyde- degrading bacterium isolated from mangrove sediment.</title>
        <authorList>
            <person name="Liu Y."/>
        </authorList>
    </citation>
    <scope>NUCLEOTIDE SEQUENCE [LARGE SCALE GENOMIC DNA]</scope>
    <source>
        <strain evidence="5">C32</strain>
    </source>
</reference>
<proteinExistence type="predicted"/>
<dbReference type="PANTHER" id="PTHR38687:SF2">
    <property type="entry name" value="CELL DIVISION PROTEIN FTSN"/>
    <property type="match status" value="1"/>
</dbReference>
<dbReference type="InterPro" id="IPR007730">
    <property type="entry name" value="SPOR-like_dom"/>
</dbReference>
<accession>A0ABT2FI79</accession>
<dbReference type="PROSITE" id="PS51724">
    <property type="entry name" value="SPOR"/>
    <property type="match status" value="1"/>
</dbReference>
<feature type="transmembrane region" description="Helical" evidence="2">
    <location>
        <begin position="38"/>
        <end position="55"/>
    </location>
</feature>
<dbReference type="RefSeq" id="WP_238895443.1">
    <property type="nucleotide sequence ID" value="NZ_JAKOGG010000003.1"/>
</dbReference>
<reference evidence="4 5" key="1">
    <citation type="submission" date="2022-02" db="EMBL/GenBank/DDBJ databases">
        <authorList>
            <person name="Zhuang L."/>
        </authorList>
    </citation>
    <scope>NUCLEOTIDE SEQUENCE [LARGE SCALE GENOMIC DNA]</scope>
    <source>
        <strain evidence="4 5">C32</strain>
    </source>
</reference>
<dbReference type="PANTHER" id="PTHR38687">
    <property type="entry name" value="CELL DIVISION PROTEIN DEDD-RELATED"/>
    <property type="match status" value="1"/>
</dbReference>
<feature type="compositionally biased region" description="Basic residues" evidence="1">
    <location>
        <begin position="9"/>
        <end position="21"/>
    </location>
</feature>
<comment type="caution">
    <text evidence="4">The sequence shown here is derived from an EMBL/GenBank/DDBJ whole genome shotgun (WGS) entry which is preliminary data.</text>
</comment>
<keyword evidence="2" id="KW-0472">Membrane</keyword>
<evidence type="ECO:0000313" key="4">
    <source>
        <dbReference type="EMBL" id="MCS4556038.1"/>
    </source>
</evidence>
<dbReference type="InterPro" id="IPR036680">
    <property type="entry name" value="SPOR-like_sf"/>
</dbReference>
<keyword evidence="2" id="KW-1133">Transmembrane helix</keyword>
<dbReference type="EMBL" id="JAKOGG010000003">
    <property type="protein sequence ID" value="MCS4556038.1"/>
    <property type="molecule type" value="Genomic_DNA"/>
</dbReference>
<evidence type="ECO:0000256" key="2">
    <source>
        <dbReference type="SAM" id="Phobius"/>
    </source>
</evidence>
<evidence type="ECO:0000256" key="1">
    <source>
        <dbReference type="SAM" id="MobiDB-lite"/>
    </source>
</evidence>
<name>A0ABT2FI79_9GAMM</name>
<evidence type="ECO:0000259" key="3">
    <source>
        <dbReference type="PROSITE" id="PS51724"/>
    </source>
</evidence>
<dbReference type="InterPro" id="IPR052521">
    <property type="entry name" value="Cell_div_SPOR-domain"/>
</dbReference>
<feature type="region of interest" description="Disordered" evidence="1">
    <location>
        <begin position="1"/>
        <end position="31"/>
    </location>
</feature>
<dbReference type="Gene3D" id="3.30.70.1070">
    <property type="entry name" value="Sporulation related repeat"/>
    <property type="match status" value="1"/>
</dbReference>
<keyword evidence="5" id="KW-1185">Reference proteome</keyword>
<dbReference type="SUPFAM" id="SSF110997">
    <property type="entry name" value="Sporulation related repeat"/>
    <property type="match status" value="1"/>
</dbReference>
<keyword evidence="2" id="KW-0812">Transmembrane</keyword>
<dbReference type="Proteomes" id="UP001201549">
    <property type="component" value="Unassembled WGS sequence"/>
</dbReference>